<dbReference type="KEGG" id="nvn:NVIE_023090"/>
<evidence type="ECO:0000313" key="2">
    <source>
        <dbReference type="Proteomes" id="UP000027093"/>
    </source>
</evidence>
<organism evidence="1 2">
    <name type="scientific">Nitrososphaera viennensis EN76</name>
    <dbReference type="NCBI Taxonomy" id="926571"/>
    <lineage>
        <taxon>Archaea</taxon>
        <taxon>Nitrososphaerota</taxon>
        <taxon>Nitrososphaeria</taxon>
        <taxon>Nitrososphaerales</taxon>
        <taxon>Nitrososphaeraceae</taxon>
        <taxon>Nitrososphaera</taxon>
    </lineage>
</organism>
<dbReference type="AlphaFoldDB" id="A0A060HM68"/>
<evidence type="ECO:0000313" key="1">
    <source>
        <dbReference type="EMBL" id="AIC16568.1"/>
    </source>
</evidence>
<name>A0A060HM68_9ARCH</name>
<dbReference type="STRING" id="926571.NVIE_023090"/>
<dbReference type="RefSeq" id="WP_075055302.1">
    <property type="nucleotide sequence ID" value="NZ_CP007536.1"/>
</dbReference>
<gene>
    <name evidence="1" type="ORF">NVIE_023090</name>
</gene>
<dbReference type="HOGENOM" id="CLU_2461623_0_0_2"/>
<proteinExistence type="predicted"/>
<sequence>MDGDACDSRTHAYRNGKTFEQCRQEARGVTDILAGEIARSGEITWSRVLEAAGHDEIVYKLTLKYLRERGFDIGNFQAPKVKQKE</sequence>
<dbReference type="EMBL" id="CP007536">
    <property type="protein sequence ID" value="AIC16568.1"/>
    <property type="molecule type" value="Genomic_DNA"/>
</dbReference>
<dbReference type="OrthoDB" id="7605at2157"/>
<keyword evidence="2" id="KW-1185">Reference proteome</keyword>
<accession>A0A060HM68</accession>
<reference evidence="1 2" key="1">
    <citation type="journal article" date="2014" name="Int. J. Syst. Evol. Microbiol.">
        <title>Nitrososphaera viennensis gen. nov., sp. nov., an aerobic and mesophilic, ammonia-oxidizing archaeon from soil and a member of the archaeal phylum Thaumarchaeota.</title>
        <authorList>
            <person name="Stieglmeier M."/>
            <person name="Klingl A."/>
            <person name="Alves R.J."/>
            <person name="Rittmann S.K."/>
            <person name="Melcher M."/>
            <person name="Leisch N."/>
            <person name="Schleper C."/>
        </authorList>
    </citation>
    <scope>NUCLEOTIDE SEQUENCE [LARGE SCALE GENOMIC DNA]</scope>
    <source>
        <strain evidence="1">EN76</strain>
    </source>
</reference>
<dbReference type="Proteomes" id="UP000027093">
    <property type="component" value="Chromosome"/>
</dbReference>
<protein>
    <submittedName>
        <fullName evidence="1">Uncharacterized protein</fullName>
    </submittedName>
</protein>
<dbReference type="GeneID" id="74947549"/>